<dbReference type="RefSeq" id="XP_016769939.1">
    <property type="nucleotide sequence ID" value="XM_016914450.2"/>
</dbReference>
<dbReference type="AlphaFoldDB" id="A0A7M7IHK0"/>
<accession>A0A7M7IHK0</accession>
<accession>A0A7M7IGZ6</accession>
<dbReference type="EnsemblMetazoa" id="XM_016914450">
    <property type="protein sequence ID" value="XP_016769939"/>
    <property type="gene ID" value="LOC107965072"/>
</dbReference>
<evidence type="ECO:0000313" key="4">
    <source>
        <dbReference type="RefSeq" id="XP_016769940.1"/>
    </source>
</evidence>
<evidence type="ECO:0000313" key="1">
    <source>
        <dbReference type="EnsemblMetazoa" id="XP_016769939"/>
    </source>
</evidence>
<keyword evidence="2" id="KW-1185">Reference proteome</keyword>
<organism evidence="1">
    <name type="scientific">Apis mellifera</name>
    <name type="common">Honeybee</name>
    <dbReference type="NCBI Taxonomy" id="7460"/>
    <lineage>
        <taxon>Eukaryota</taxon>
        <taxon>Metazoa</taxon>
        <taxon>Ecdysozoa</taxon>
        <taxon>Arthropoda</taxon>
        <taxon>Hexapoda</taxon>
        <taxon>Insecta</taxon>
        <taxon>Pterygota</taxon>
        <taxon>Neoptera</taxon>
        <taxon>Endopterygota</taxon>
        <taxon>Hymenoptera</taxon>
        <taxon>Apocrita</taxon>
        <taxon>Aculeata</taxon>
        <taxon>Apoidea</taxon>
        <taxon>Anthophila</taxon>
        <taxon>Apidae</taxon>
        <taxon>Apis</taxon>
    </lineage>
</organism>
<protein>
    <submittedName>
        <fullName evidence="3 4">Uncharacterized protein LOC107965072 isoform X3</fullName>
    </submittedName>
</protein>
<gene>
    <name evidence="3 4" type="primary">LOC107965072</name>
</gene>
<accession>A0A8B7KMG5</accession>
<accession>A0A8B7KNM5</accession>
<evidence type="ECO:0000313" key="3">
    <source>
        <dbReference type="RefSeq" id="XP_016769939.1"/>
    </source>
</evidence>
<reference evidence="1" key="1">
    <citation type="submission" date="2021-01" db="UniProtKB">
        <authorList>
            <consortium name="EnsemblMetazoa"/>
        </authorList>
    </citation>
    <scope>IDENTIFICATION</scope>
    <source>
        <strain evidence="1">DH4</strain>
    </source>
</reference>
<dbReference type="EnsemblMetazoa" id="XM_016914451">
    <property type="protein sequence ID" value="XP_016769940"/>
    <property type="gene ID" value="LOC107965072"/>
</dbReference>
<evidence type="ECO:0000313" key="2">
    <source>
        <dbReference type="Proteomes" id="UP000005203"/>
    </source>
</evidence>
<dbReference type="OrthoDB" id="10031946at2759"/>
<proteinExistence type="predicted"/>
<dbReference type="RefSeq" id="XP_016769940.1">
    <property type="nucleotide sequence ID" value="XM_016914451.2"/>
</dbReference>
<sequence>MKGDLQDKKEITKTEKTINIKNPVIFDSICKEIILREKLFRRNWSRKYEHLMGGFFKKVLVEECRKKGFPADTFEHKPPEDAIKRSPILLKPSPSIPRTTSGMIGLRSSHPEYNLEFTGRWYISPKHTIEPSMKPGEFRIVQQKFIFLG</sequence>
<dbReference type="InterPro" id="IPR020339">
    <property type="entry name" value="C20orf85-like"/>
</dbReference>
<dbReference type="Proteomes" id="UP000005203">
    <property type="component" value="Linkage group LG10"/>
</dbReference>
<dbReference type="GeneID" id="107965072"/>
<reference evidence="3 4" key="2">
    <citation type="submission" date="2025-04" db="UniProtKB">
        <authorList>
            <consortium name="RefSeq"/>
        </authorList>
    </citation>
    <scope>IDENTIFICATION</scope>
    <source>
        <strain evidence="3 4">DH4</strain>
        <tissue evidence="3 4">Whole body</tissue>
    </source>
</reference>
<dbReference type="Pfam" id="PF14945">
    <property type="entry name" value="LLC1"/>
    <property type="match status" value="1"/>
</dbReference>
<name>A0A7M7IHK0_APIME</name>